<evidence type="ECO:0000256" key="1">
    <source>
        <dbReference type="SAM" id="MobiDB-lite"/>
    </source>
</evidence>
<gene>
    <name evidence="3" type="ORF">LCGC14_0390280</name>
</gene>
<reference evidence="3" key="1">
    <citation type="journal article" date="2015" name="Nature">
        <title>Complex archaea that bridge the gap between prokaryotes and eukaryotes.</title>
        <authorList>
            <person name="Spang A."/>
            <person name="Saw J.H."/>
            <person name="Jorgensen S.L."/>
            <person name="Zaremba-Niedzwiedzka K."/>
            <person name="Martijn J."/>
            <person name="Lind A.E."/>
            <person name="van Eijk R."/>
            <person name="Schleper C."/>
            <person name="Guy L."/>
            <person name="Ettema T.J."/>
        </authorList>
    </citation>
    <scope>NUCLEOTIDE SEQUENCE</scope>
</reference>
<accession>A0A0F9VLZ2</accession>
<feature type="region of interest" description="Disordered" evidence="1">
    <location>
        <begin position="227"/>
        <end position="263"/>
    </location>
</feature>
<organism evidence="3">
    <name type="scientific">marine sediment metagenome</name>
    <dbReference type="NCBI Taxonomy" id="412755"/>
    <lineage>
        <taxon>unclassified sequences</taxon>
        <taxon>metagenomes</taxon>
        <taxon>ecological metagenomes</taxon>
    </lineage>
</organism>
<protein>
    <submittedName>
        <fullName evidence="3">Uncharacterized protein</fullName>
    </submittedName>
</protein>
<feature type="compositionally biased region" description="Low complexity" evidence="1">
    <location>
        <begin position="227"/>
        <end position="248"/>
    </location>
</feature>
<dbReference type="EMBL" id="LAZR01000325">
    <property type="protein sequence ID" value="KKN74511.1"/>
    <property type="molecule type" value="Genomic_DNA"/>
</dbReference>
<evidence type="ECO:0000313" key="3">
    <source>
        <dbReference type="EMBL" id="KKN74511.1"/>
    </source>
</evidence>
<comment type="caution">
    <text evidence="3">The sequence shown here is derived from an EMBL/GenBank/DDBJ whole genome shotgun (WGS) entry which is preliminary data.</text>
</comment>
<sequence>MRKDELQYLSDTILIEQLASDPELLKQAGLFEDIGFGSIAETVKQFAKEHISADAPGGYAGSIVSLMAPAILWRIHPILGIAGAAAYALGFDIVTIVKGILGSVSGKIDSGEGVDLSEISSLGKGAVSGEIGDVSEADDMLLPIREAFEVNAQRRRKPFGRLPQTPWGREKGAPLLRRIFGTLSRSRGKWLVGGIIIWFLKTLLVGAGLVAGAGLVKSLISPKKAPETAPVAPVAPAETTVPTHAPAPKEVQRPDPFVPSGSGKKDFANDANNIWIVPLINRSIDDTLAIWAVDVYPELKGREFDIQMSPAFSATVSRLKRNFSARQPGSLIMPIGLHNRKQVVDLFSRDVKKH</sequence>
<dbReference type="AlphaFoldDB" id="A0A0F9VLZ2"/>
<feature type="transmembrane region" description="Helical" evidence="2">
    <location>
        <begin position="190"/>
        <end position="216"/>
    </location>
</feature>
<keyword evidence="2" id="KW-0812">Transmembrane</keyword>
<keyword evidence="2" id="KW-0472">Membrane</keyword>
<evidence type="ECO:0000256" key="2">
    <source>
        <dbReference type="SAM" id="Phobius"/>
    </source>
</evidence>
<proteinExistence type="predicted"/>
<name>A0A0F9VLZ2_9ZZZZ</name>
<keyword evidence="2" id="KW-1133">Transmembrane helix</keyword>